<dbReference type="PANTHER" id="PTHR10151">
    <property type="entry name" value="ECTONUCLEOTIDE PYROPHOSPHATASE/PHOSPHODIESTERASE"/>
    <property type="match status" value="1"/>
</dbReference>
<keyword evidence="34" id="KW-1185">Reference proteome</keyword>
<keyword evidence="6" id="KW-0597">Phosphoprotein</keyword>
<evidence type="ECO:0000256" key="13">
    <source>
        <dbReference type="ARBA" id="ARBA00023098"/>
    </source>
</evidence>
<evidence type="ECO:0000256" key="5">
    <source>
        <dbReference type="ARBA" id="ARBA00022475"/>
    </source>
</evidence>
<keyword evidence="14" id="KW-0472">Membrane</keyword>
<dbReference type="SUPFAM" id="SSF53649">
    <property type="entry name" value="Alkaline phosphatase-like"/>
    <property type="match status" value="1"/>
</dbReference>
<evidence type="ECO:0000313" key="34">
    <source>
        <dbReference type="Proteomes" id="UP000314294"/>
    </source>
</evidence>
<dbReference type="GO" id="GO:0098552">
    <property type="term" value="C:side of membrane"/>
    <property type="evidence" value="ECO:0007669"/>
    <property type="project" value="UniProtKB-KW"/>
</dbReference>
<dbReference type="Pfam" id="PF01663">
    <property type="entry name" value="Phosphodiest"/>
    <property type="match status" value="1"/>
</dbReference>
<accession>A0A4Z2GZU2</accession>
<comment type="catalytic activity">
    <reaction evidence="31">
        <text>1-(5Z,8Z,11Z,14Z-eicosatetraenoyl)-sn-glycero-3-phosphocholine + H2O = 1-(5Z,8Z,11Z,14Z-eicosatetraenoyl)-sn-glycerol + phosphocholine + H(+)</text>
        <dbReference type="Rhea" id="RHEA:41003"/>
        <dbReference type="ChEBI" id="CHEBI:15377"/>
        <dbReference type="ChEBI" id="CHEBI:15378"/>
        <dbReference type="ChEBI" id="CHEBI:34071"/>
        <dbReference type="ChEBI" id="CHEBI:74344"/>
        <dbReference type="ChEBI" id="CHEBI:295975"/>
    </reaction>
    <physiologicalReaction direction="left-to-right" evidence="31">
        <dbReference type="Rhea" id="RHEA:41004"/>
    </physiologicalReaction>
</comment>
<evidence type="ECO:0000313" key="33">
    <source>
        <dbReference type="EMBL" id="TNN58293.1"/>
    </source>
</evidence>
<evidence type="ECO:0000256" key="32">
    <source>
        <dbReference type="SAM" id="SignalP"/>
    </source>
</evidence>
<dbReference type="AlphaFoldDB" id="A0A4Z2GZU2"/>
<evidence type="ECO:0000256" key="19">
    <source>
        <dbReference type="ARBA" id="ARBA00032556"/>
    </source>
</evidence>
<comment type="catalytic activity">
    <reaction evidence="22">
        <text>1-(9Z-octadecenoyl)-sn-glycero-3-phosphocholine + H2O = 1-(9Z-octadecenoyl)-sn-glycerol + phosphocholine + H(+)</text>
        <dbReference type="Rhea" id="RHEA:41091"/>
        <dbReference type="ChEBI" id="CHEBI:15377"/>
        <dbReference type="ChEBI" id="CHEBI:15378"/>
        <dbReference type="ChEBI" id="CHEBI:28610"/>
        <dbReference type="ChEBI" id="CHEBI:75757"/>
        <dbReference type="ChEBI" id="CHEBI:295975"/>
    </reaction>
    <physiologicalReaction direction="left-to-right" evidence="22">
        <dbReference type="Rhea" id="RHEA:41092"/>
    </physiologicalReaction>
</comment>
<comment type="catalytic activity">
    <reaction evidence="26">
        <text>1-tetradecanoyl-sn-glycero-3-phosphocholine + H2O = 1-tetradecanoyl-sn-glycerol + phosphocholine + H(+)</text>
        <dbReference type="Rhea" id="RHEA:40999"/>
        <dbReference type="ChEBI" id="CHEBI:15377"/>
        <dbReference type="ChEBI" id="CHEBI:15378"/>
        <dbReference type="ChEBI" id="CHEBI:64489"/>
        <dbReference type="ChEBI" id="CHEBI:75536"/>
        <dbReference type="ChEBI" id="CHEBI:295975"/>
    </reaction>
    <physiologicalReaction direction="left-to-right" evidence="26">
        <dbReference type="Rhea" id="RHEA:41000"/>
    </physiologicalReaction>
</comment>
<evidence type="ECO:0000256" key="18">
    <source>
        <dbReference type="ARBA" id="ARBA00031167"/>
    </source>
</evidence>
<keyword evidence="15" id="KW-1015">Disulfide bond</keyword>
<evidence type="ECO:0000256" key="10">
    <source>
        <dbReference type="ARBA" id="ARBA00022801"/>
    </source>
</evidence>
<evidence type="ECO:0000256" key="31">
    <source>
        <dbReference type="ARBA" id="ARBA00049320"/>
    </source>
</evidence>
<dbReference type="OrthoDB" id="415411at2759"/>
<protein>
    <recommendedName>
        <fullName evidence="4">glycerophosphocholine cholinephosphodiesterase</fullName>
        <ecNumber evidence="4">3.1.4.38</ecNumber>
    </recommendedName>
    <alternativeName>
        <fullName evidence="19">Choline-specific glycerophosphodiester phosphodiesterase</fullName>
    </alternativeName>
    <alternativeName>
        <fullName evidence="18">Ectonucleotide pyrophosphatase/phosphodiesterase family member 6</fullName>
    </alternativeName>
</protein>
<feature type="signal peptide" evidence="32">
    <location>
        <begin position="1"/>
        <end position="28"/>
    </location>
</feature>
<evidence type="ECO:0000256" key="2">
    <source>
        <dbReference type="ARBA" id="ARBA00004609"/>
    </source>
</evidence>
<dbReference type="Gene3D" id="3.40.720.10">
    <property type="entry name" value="Alkaline Phosphatase, subunit A"/>
    <property type="match status" value="1"/>
</dbReference>
<dbReference type="GO" id="GO:0008889">
    <property type="term" value="F:glycerophosphodiester phosphodiesterase activity"/>
    <property type="evidence" value="ECO:0007669"/>
    <property type="project" value="TreeGrafter"/>
</dbReference>
<keyword evidence="17" id="KW-0449">Lipoprotein</keyword>
<evidence type="ECO:0000256" key="12">
    <source>
        <dbReference type="ARBA" id="ARBA00022963"/>
    </source>
</evidence>
<dbReference type="GO" id="GO:0046872">
    <property type="term" value="F:metal ion binding"/>
    <property type="evidence" value="ECO:0007669"/>
    <property type="project" value="UniProtKB-KW"/>
</dbReference>
<dbReference type="Proteomes" id="UP000314294">
    <property type="component" value="Unassembled WGS sequence"/>
</dbReference>
<dbReference type="EC" id="3.1.4.38" evidence="4"/>
<evidence type="ECO:0000256" key="26">
    <source>
        <dbReference type="ARBA" id="ARBA00047779"/>
    </source>
</evidence>
<proteinExistence type="inferred from homology"/>
<comment type="caution">
    <text evidence="33">The sequence shown here is derived from an EMBL/GenBank/DDBJ whole genome shotgun (WGS) entry which is preliminary data.</text>
</comment>
<comment type="catalytic activity">
    <reaction evidence="24">
        <text>a 1-O-alkyl-sn-glycero-3-phosphocholine + H2O = a 1-O-alkyl-sn-glycerol + phosphocholine + H(+)</text>
        <dbReference type="Rhea" id="RHEA:36083"/>
        <dbReference type="ChEBI" id="CHEBI:15377"/>
        <dbReference type="ChEBI" id="CHEBI:15378"/>
        <dbReference type="ChEBI" id="CHEBI:15850"/>
        <dbReference type="ChEBI" id="CHEBI:30909"/>
        <dbReference type="ChEBI" id="CHEBI:295975"/>
    </reaction>
    <physiologicalReaction direction="left-to-right" evidence="24">
        <dbReference type="Rhea" id="RHEA:36084"/>
    </physiologicalReaction>
</comment>
<comment type="catalytic activity">
    <reaction evidence="29">
        <text>sn-glycerol 3-phosphocholine + H2O = phosphocholine + glycerol + H(+)</text>
        <dbReference type="Rhea" id="RHEA:19545"/>
        <dbReference type="ChEBI" id="CHEBI:15377"/>
        <dbReference type="ChEBI" id="CHEBI:15378"/>
        <dbReference type="ChEBI" id="CHEBI:16870"/>
        <dbReference type="ChEBI" id="CHEBI:17754"/>
        <dbReference type="ChEBI" id="CHEBI:295975"/>
        <dbReference type="EC" id="3.1.4.38"/>
    </reaction>
    <physiologicalReaction direction="left-to-right" evidence="29">
        <dbReference type="Rhea" id="RHEA:19546"/>
    </physiologicalReaction>
</comment>
<reference evidence="33 34" key="1">
    <citation type="submission" date="2019-03" db="EMBL/GenBank/DDBJ databases">
        <title>First draft genome of Liparis tanakae, snailfish: a comprehensive survey of snailfish specific genes.</title>
        <authorList>
            <person name="Kim W."/>
            <person name="Song I."/>
            <person name="Jeong J.-H."/>
            <person name="Kim D."/>
            <person name="Kim S."/>
            <person name="Ryu S."/>
            <person name="Song J.Y."/>
            <person name="Lee S.K."/>
        </authorList>
    </citation>
    <scope>NUCLEOTIDE SEQUENCE [LARGE SCALE GENOMIC DNA]</scope>
    <source>
        <tissue evidence="33">Muscle</tissue>
    </source>
</reference>
<evidence type="ECO:0000256" key="14">
    <source>
        <dbReference type="ARBA" id="ARBA00023136"/>
    </source>
</evidence>
<dbReference type="PANTHER" id="PTHR10151:SF66">
    <property type="entry name" value="GLYCEROPHOSPHOCHOLINE CHOLINEPHOSPHODIESTERASE ENPP6"/>
    <property type="match status" value="1"/>
</dbReference>
<dbReference type="GO" id="GO:0019695">
    <property type="term" value="P:choline metabolic process"/>
    <property type="evidence" value="ECO:0007669"/>
    <property type="project" value="TreeGrafter"/>
</dbReference>
<keyword evidence="13" id="KW-0443">Lipid metabolism</keyword>
<dbReference type="EMBL" id="SRLO01000383">
    <property type="protein sequence ID" value="TNN58293.1"/>
    <property type="molecule type" value="Genomic_DNA"/>
</dbReference>
<organism evidence="33 34">
    <name type="scientific">Liparis tanakae</name>
    <name type="common">Tanaka's snailfish</name>
    <dbReference type="NCBI Taxonomy" id="230148"/>
    <lineage>
        <taxon>Eukaryota</taxon>
        <taxon>Metazoa</taxon>
        <taxon>Chordata</taxon>
        <taxon>Craniata</taxon>
        <taxon>Vertebrata</taxon>
        <taxon>Euteleostomi</taxon>
        <taxon>Actinopterygii</taxon>
        <taxon>Neopterygii</taxon>
        <taxon>Teleostei</taxon>
        <taxon>Neoteleostei</taxon>
        <taxon>Acanthomorphata</taxon>
        <taxon>Eupercaria</taxon>
        <taxon>Perciformes</taxon>
        <taxon>Cottioidei</taxon>
        <taxon>Cottales</taxon>
        <taxon>Liparidae</taxon>
        <taxon>Liparis</taxon>
    </lineage>
</organism>
<evidence type="ECO:0000256" key="25">
    <source>
        <dbReference type="ARBA" id="ARBA00047600"/>
    </source>
</evidence>
<evidence type="ECO:0000256" key="27">
    <source>
        <dbReference type="ARBA" id="ARBA00048209"/>
    </source>
</evidence>
<dbReference type="GO" id="GO:0047390">
    <property type="term" value="F:glycerophosphocholine cholinephosphodiesterase activity"/>
    <property type="evidence" value="ECO:0007669"/>
    <property type="project" value="UniProtKB-EC"/>
</dbReference>
<comment type="catalytic activity">
    <reaction evidence="27">
        <text>1-hexadecanoyl-sn-glycero-3-phosphocholine + H2O = 1-hexadecanoyl-sn-glycerol + phosphocholine + H(+)</text>
        <dbReference type="Rhea" id="RHEA:41119"/>
        <dbReference type="ChEBI" id="CHEBI:15377"/>
        <dbReference type="ChEBI" id="CHEBI:15378"/>
        <dbReference type="ChEBI" id="CHEBI:72998"/>
        <dbReference type="ChEBI" id="CHEBI:75542"/>
        <dbReference type="ChEBI" id="CHEBI:295975"/>
    </reaction>
    <physiologicalReaction direction="left-to-right" evidence="27">
        <dbReference type="Rhea" id="RHEA:41120"/>
    </physiologicalReaction>
</comment>
<keyword evidence="7" id="KW-0336">GPI-anchor</keyword>
<evidence type="ECO:0000256" key="23">
    <source>
        <dbReference type="ARBA" id="ARBA00047482"/>
    </source>
</evidence>
<comment type="catalytic activity">
    <reaction evidence="30">
        <text>1-(9Z,12Z)-octadecadienoyl-sn-glycero-3-phosphocholine + H2O = 1-(9Z,12Z-octadecadienoyl)-sn-glycerol + phosphocholine + H(+)</text>
        <dbReference type="Rhea" id="RHEA:41115"/>
        <dbReference type="ChEBI" id="CHEBI:15377"/>
        <dbReference type="ChEBI" id="CHEBI:15378"/>
        <dbReference type="ChEBI" id="CHEBI:28733"/>
        <dbReference type="ChEBI" id="CHEBI:75561"/>
        <dbReference type="ChEBI" id="CHEBI:295975"/>
    </reaction>
    <physiologicalReaction direction="left-to-right" evidence="30">
        <dbReference type="Rhea" id="RHEA:41116"/>
    </physiologicalReaction>
</comment>
<evidence type="ECO:0000256" key="3">
    <source>
        <dbReference type="ARBA" id="ARBA00010594"/>
    </source>
</evidence>
<evidence type="ECO:0000256" key="22">
    <source>
        <dbReference type="ARBA" id="ARBA00047322"/>
    </source>
</evidence>
<keyword evidence="16" id="KW-0325">Glycoprotein</keyword>
<sequence length="398" mass="45169">MSPGRPAALRPQLLPLLLLLGAGLQCLAVPPLLVFLIDGFRYDYMDDLQALPGLRQLVENGVKVDYMTPDFPSLSYPNYYSLMTGRHCDVHQMTGNYMWDETSNKEFLIGGNQDSRLSFWWEGSEPLWVTMQKLGKKVFMYYWPGCEVEILSTRATFCEEYYDYPSAQNLIDSIGNAMNVLSSGEAHMAAIYHEKIDVEGHHFGPKSPEIRAAVKELDAAMQLLNRLIKEKGMVGKLNIMLFSDHGMTDLQWMDKVIELDAYINMSHISKMMDRGPVVSLWPRDDKYQENKAKLPYWKNDSGTASAWQKGWHGYDNEFQDMKGFFVASGPDFKQNLKAAPIRSVDIYNLMCRTLGVKPLPNNGSWSRVEYFLNGSDGPALSTTLCCMGIFGILLALWE</sequence>
<name>A0A4Z2GZU2_9TELE</name>
<comment type="catalytic activity">
    <reaction evidence="25">
        <text>a 1-acyl-sn-glycero-3-phosphocholine + H2O = a 1-acyl-sn-glycerol + phosphocholine + H(+)</text>
        <dbReference type="Rhea" id="RHEA:44720"/>
        <dbReference type="ChEBI" id="CHEBI:15377"/>
        <dbReference type="ChEBI" id="CHEBI:15378"/>
        <dbReference type="ChEBI" id="CHEBI:58168"/>
        <dbReference type="ChEBI" id="CHEBI:64683"/>
        <dbReference type="ChEBI" id="CHEBI:295975"/>
    </reaction>
    <physiologicalReaction direction="left-to-right" evidence="25">
        <dbReference type="Rhea" id="RHEA:44721"/>
    </physiologicalReaction>
</comment>
<gene>
    <name evidence="33" type="primary">enpp6</name>
    <name evidence="33" type="ORF">EYF80_031476</name>
</gene>
<keyword evidence="9 32" id="KW-0732">Signal</keyword>
<evidence type="ECO:0000256" key="16">
    <source>
        <dbReference type="ARBA" id="ARBA00023180"/>
    </source>
</evidence>
<evidence type="ECO:0000256" key="29">
    <source>
        <dbReference type="ARBA" id="ARBA00048703"/>
    </source>
</evidence>
<dbReference type="GO" id="GO:0005886">
    <property type="term" value="C:plasma membrane"/>
    <property type="evidence" value="ECO:0007669"/>
    <property type="project" value="UniProtKB-SubCell"/>
</dbReference>
<comment type="similarity">
    <text evidence="3">Belongs to the nucleotide pyrophosphatase/phosphodiesterase family.</text>
</comment>
<evidence type="ECO:0000256" key="4">
    <source>
        <dbReference type="ARBA" id="ARBA00012318"/>
    </source>
</evidence>
<dbReference type="Gene3D" id="3.30.1360.180">
    <property type="match status" value="1"/>
</dbReference>
<evidence type="ECO:0000256" key="8">
    <source>
        <dbReference type="ARBA" id="ARBA00022723"/>
    </source>
</evidence>
<feature type="chain" id="PRO_5021351797" description="glycerophosphocholine cholinephosphodiesterase" evidence="32">
    <location>
        <begin position="29"/>
        <end position="398"/>
    </location>
</feature>
<evidence type="ECO:0000256" key="7">
    <source>
        <dbReference type="ARBA" id="ARBA00022622"/>
    </source>
</evidence>
<evidence type="ECO:0000256" key="11">
    <source>
        <dbReference type="ARBA" id="ARBA00022833"/>
    </source>
</evidence>
<dbReference type="InterPro" id="IPR002591">
    <property type="entry name" value="Phosphodiest/P_Trfase"/>
</dbReference>
<keyword evidence="10" id="KW-0378">Hydrolase</keyword>
<dbReference type="GO" id="GO:0016042">
    <property type="term" value="P:lipid catabolic process"/>
    <property type="evidence" value="ECO:0007669"/>
    <property type="project" value="UniProtKB-KW"/>
</dbReference>
<dbReference type="CDD" id="cd16018">
    <property type="entry name" value="Enpp"/>
    <property type="match status" value="1"/>
</dbReference>
<evidence type="ECO:0000256" key="24">
    <source>
        <dbReference type="ARBA" id="ARBA00047494"/>
    </source>
</evidence>
<evidence type="ECO:0000256" key="9">
    <source>
        <dbReference type="ARBA" id="ARBA00022729"/>
    </source>
</evidence>
<evidence type="ECO:0000256" key="15">
    <source>
        <dbReference type="ARBA" id="ARBA00023157"/>
    </source>
</evidence>
<evidence type="ECO:0000256" key="1">
    <source>
        <dbReference type="ARBA" id="ARBA00001947"/>
    </source>
</evidence>
<evidence type="ECO:0000256" key="20">
    <source>
        <dbReference type="ARBA" id="ARBA00046203"/>
    </source>
</evidence>
<comment type="catalytic activity">
    <reaction evidence="28">
        <text>sphing-4-enine-phosphocholine + H2O = sphing-4-enine + phosphocholine + H(+)</text>
        <dbReference type="Rhea" id="RHEA:41095"/>
        <dbReference type="ChEBI" id="CHEBI:15377"/>
        <dbReference type="ChEBI" id="CHEBI:15378"/>
        <dbReference type="ChEBI" id="CHEBI:57756"/>
        <dbReference type="ChEBI" id="CHEBI:58906"/>
        <dbReference type="ChEBI" id="CHEBI:295975"/>
    </reaction>
    <physiologicalReaction direction="left-to-right" evidence="28">
        <dbReference type="Rhea" id="RHEA:41096"/>
    </physiologicalReaction>
</comment>
<keyword evidence="11" id="KW-0862">Zinc</keyword>
<keyword evidence="12" id="KW-0442">Lipid degradation</keyword>
<comment type="subcellular location">
    <subcellularLocation>
        <location evidence="2">Cell membrane</location>
        <topology evidence="2">Lipid-anchor</topology>
        <topology evidence="2">GPI-anchor</topology>
    </subcellularLocation>
</comment>
<comment type="catalytic activity">
    <reaction evidence="21">
        <text>1-dodecanoyl-sn-glycero-3-phosphocholine + H2O = 1-dodecanoyl-sn-glycerol + phosphocholine + H(+)</text>
        <dbReference type="Rhea" id="RHEA:41127"/>
        <dbReference type="ChEBI" id="CHEBI:15377"/>
        <dbReference type="ChEBI" id="CHEBI:15378"/>
        <dbReference type="ChEBI" id="CHEBI:74966"/>
        <dbReference type="ChEBI" id="CHEBI:75529"/>
        <dbReference type="ChEBI" id="CHEBI:295975"/>
    </reaction>
    <physiologicalReaction direction="left-to-right" evidence="21">
        <dbReference type="Rhea" id="RHEA:41128"/>
    </physiologicalReaction>
</comment>
<keyword evidence="5" id="KW-1003">Cell membrane</keyword>
<evidence type="ECO:0000256" key="28">
    <source>
        <dbReference type="ARBA" id="ARBA00048234"/>
    </source>
</evidence>
<comment type="cofactor">
    <cofactor evidence="1">
        <name>Zn(2+)</name>
        <dbReference type="ChEBI" id="CHEBI:29105"/>
    </cofactor>
</comment>
<keyword evidence="8" id="KW-0479">Metal-binding</keyword>
<dbReference type="InterPro" id="IPR017850">
    <property type="entry name" value="Alkaline_phosphatase_core_sf"/>
</dbReference>
<evidence type="ECO:0000256" key="21">
    <source>
        <dbReference type="ARBA" id="ARBA00047290"/>
    </source>
</evidence>
<comment type="catalytic activity">
    <reaction evidence="23">
        <text>glycero-2-phosphocholine + H2O = phosphocholine + glycerol + H(+)</text>
        <dbReference type="Rhea" id="RHEA:61684"/>
        <dbReference type="ChEBI" id="CHEBI:15377"/>
        <dbReference type="ChEBI" id="CHEBI:15378"/>
        <dbReference type="ChEBI" id="CHEBI:17754"/>
        <dbReference type="ChEBI" id="CHEBI:144950"/>
        <dbReference type="ChEBI" id="CHEBI:295975"/>
    </reaction>
    <physiologicalReaction direction="left-to-right" evidence="23">
        <dbReference type="Rhea" id="RHEA:61685"/>
    </physiologicalReaction>
</comment>
<evidence type="ECO:0000256" key="6">
    <source>
        <dbReference type="ARBA" id="ARBA00022553"/>
    </source>
</evidence>
<comment type="function">
    <text evidence="20">Choline-specific glycerophosphodiesterase that hydrolyzes glycerophosphocholine (GPC) and lysophosphatidylcholine (LPC) and contributes to supplying choline to the cells. Has a preference for LPC with short (12:0 and 14:0) or polyunsaturated (18:2 and 20:4) fatty acids. In vitro, hydrolyzes only choline-containing lysophospholipids, such as sphingosylphosphorylcholine (SPC), platelet-activating factor (PAF) and lysoPAF, but not other lysophospholipids.</text>
</comment>
<evidence type="ECO:0000256" key="17">
    <source>
        <dbReference type="ARBA" id="ARBA00023288"/>
    </source>
</evidence>
<evidence type="ECO:0000256" key="30">
    <source>
        <dbReference type="ARBA" id="ARBA00049092"/>
    </source>
</evidence>